<protein>
    <recommendedName>
        <fullName evidence="4">O-antigen ligase domain-containing protein</fullName>
    </recommendedName>
</protein>
<proteinExistence type="predicted"/>
<dbReference type="EMBL" id="SPQT01000025">
    <property type="protein sequence ID" value="TFV43146.1"/>
    <property type="molecule type" value="Genomic_DNA"/>
</dbReference>
<keyword evidence="1" id="KW-1133">Transmembrane helix</keyword>
<reference evidence="2 3" key="1">
    <citation type="submission" date="2019-03" db="EMBL/GenBank/DDBJ databases">
        <title>Bradyrhizobium diversity isolated from nodules of Chamaecrista fasciculata.</title>
        <authorList>
            <person name="Klepa M.S."/>
            <person name="Urquiaga M.O."/>
            <person name="Hungria M."/>
            <person name="Delamuta J.R."/>
        </authorList>
    </citation>
    <scope>NUCLEOTIDE SEQUENCE [LARGE SCALE GENOMIC DNA]</scope>
    <source>
        <strain evidence="2 3">CNPSo 3448</strain>
    </source>
</reference>
<evidence type="ECO:0008006" key="4">
    <source>
        <dbReference type="Google" id="ProtNLM"/>
    </source>
</evidence>
<gene>
    <name evidence="2" type="ORF">E4K65_33485</name>
</gene>
<feature type="transmembrane region" description="Helical" evidence="1">
    <location>
        <begin position="31"/>
        <end position="47"/>
    </location>
</feature>
<feature type="transmembrane region" description="Helical" evidence="1">
    <location>
        <begin position="134"/>
        <end position="156"/>
    </location>
</feature>
<name>A0A4Y9LJI5_9BRAD</name>
<dbReference type="RefSeq" id="WP_135177765.1">
    <property type="nucleotide sequence ID" value="NZ_SPQT01000025.1"/>
</dbReference>
<dbReference type="OrthoDB" id="7237854at2"/>
<sequence>MSSTTASTMDSASGPISELQSDFELNSTGKRLVSISIFSVLFLGQIAYNIGEFPLACDLVCYALLTAYLLASGYAAPSVPSLFVFISVIALAAFRIPFATSGTSWSSLLLLTVLYLPLCFRFKCRPGLEPVQDYTLNAYVLVASSIAATAVVQIALVNGLHLKALANIYFVLPQALRGAGFYTFFREEGGIVKANGFFLREAADLSLVTGLALLIEYRTRKRSIVLGLLAAGLLCSFSGSGLIAVFAGLLLPKTANRIPAFIVTAVGAVLLLVILYNLELPFLAPWFDRLSEFGKSGTSAYARFVAPMEMVQNSLDGGILNTWLGKGAGSFFRDLSLARFTYEVADPTWAKVTYEYGLLGFVLLLTLVTIRLYSSSLRVEACHFFLVSWIGFSFLLKPNYCLLIWLLTLVPNARRLSRP</sequence>
<evidence type="ECO:0000313" key="2">
    <source>
        <dbReference type="EMBL" id="TFV43146.1"/>
    </source>
</evidence>
<keyword evidence="3" id="KW-1185">Reference proteome</keyword>
<dbReference type="Proteomes" id="UP000297966">
    <property type="component" value="Unassembled WGS sequence"/>
</dbReference>
<evidence type="ECO:0000313" key="3">
    <source>
        <dbReference type="Proteomes" id="UP000297966"/>
    </source>
</evidence>
<feature type="transmembrane region" description="Helical" evidence="1">
    <location>
        <begin position="104"/>
        <end position="122"/>
    </location>
</feature>
<keyword evidence="1" id="KW-0472">Membrane</keyword>
<organism evidence="2 3">
    <name type="scientific">Bradyrhizobium niftali</name>
    <dbReference type="NCBI Taxonomy" id="2560055"/>
    <lineage>
        <taxon>Bacteria</taxon>
        <taxon>Pseudomonadati</taxon>
        <taxon>Pseudomonadota</taxon>
        <taxon>Alphaproteobacteria</taxon>
        <taxon>Hyphomicrobiales</taxon>
        <taxon>Nitrobacteraceae</taxon>
        <taxon>Bradyrhizobium</taxon>
    </lineage>
</organism>
<feature type="transmembrane region" description="Helical" evidence="1">
    <location>
        <begin position="78"/>
        <end position="98"/>
    </location>
</feature>
<keyword evidence="1" id="KW-0812">Transmembrane</keyword>
<comment type="caution">
    <text evidence="2">The sequence shown here is derived from an EMBL/GenBank/DDBJ whole genome shotgun (WGS) entry which is preliminary data.</text>
</comment>
<dbReference type="AlphaFoldDB" id="A0A4Y9LJI5"/>
<accession>A0A4Y9LJI5</accession>
<feature type="transmembrane region" description="Helical" evidence="1">
    <location>
        <begin position="356"/>
        <end position="374"/>
    </location>
</feature>
<evidence type="ECO:0000256" key="1">
    <source>
        <dbReference type="SAM" id="Phobius"/>
    </source>
</evidence>
<feature type="transmembrane region" description="Helical" evidence="1">
    <location>
        <begin position="258"/>
        <end position="278"/>
    </location>
</feature>
<feature type="transmembrane region" description="Helical" evidence="1">
    <location>
        <begin position="386"/>
        <end position="410"/>
    </location>
</feature>
<feature type="transmembrane region" description="Helical" evidence="1">
    <location>
        <begin position="223"/>
        <end position="251"/>
    </location>
</feature>